<dbReference type="Gene3D" id="2.170.150.80">
    <property type="entry name" value="NAC domain"/>
    <property type="match status" value="1"/>
</dbReference>
<keyword evidence="2" id="KW-0805">Transcription regulation</keyword>
<dbReference type="GO" id="GO:0003677">
    <property type="term" value="F:DNA binding"/>
    <property type="evidence" value="ECO:0007669"/>
    <property type="project" value="UniProtKB-KW"/>
</dbReference>
<dbReference type="InterPro" id="IPR003441">
    <property type="entry name" value="NAC-dom"/>
</dbReference>
<comment type="subcellular location">
    <subcellularLocation>
        <location evidence="1">Nucleus</location>
    </subcellularLocation>
</comment>
<dbReference type="GO" id="GO:0005634">
    <property type="term" value="C:nucleus"/>
    <property type="evidence" value="ECO:0007669"/>
    <property type="project" value="UniProtKB-SubCell"/>
</dbReference>
<protein>
    <submittedName>
        <fullName evidence="7">NAM domain-containing protein</fullName>
    </submittedName>
</protein>
<evidence type="ECO:0000256" key="4">
    <source>
        <dbReference type="ARBA" id="ARBA00023163"/>
    </source>
</evidence>
<evidence type="ECO:0000259" key="6">
    <source>
        <dbReference type="PROSITE" id="PS51005"/>
    </source>
</evidence>
<dbReference type="FunFam" id="2.170.150.80:FF:000002">
    <property type="entry name" value="Nac domain-containing protein 86"/>
    <property type="match status" value="1"/>
</dbReference>
<comment type="caution">
    <text evidence="7">The sequence shown here is derived from an EMBL/GenBank/DDBJ whole genome shotgun (WGS) entry which is preliminary data.</text>
</comment>
<name>A0A1Q3D5T8_CEPFO</name>
<keyword evidence="4" id="KW-0804">Transcription</keyword>
<dbReference type="STRING" id="3775.A0A1Q3D5T8"/>
<evidence type="ECO:0000256" key="5">
    <source>
        <dbReference type="ARBA" id="ARBA00023242"/>
    </source>
</evidence>
<dbReference type="PANTHER" id="PTHR31744">
    <property type="entry name" value="PROTEIN CUP-SHAPED COTYLEDON 2-RELATED"/>
    <property type="match status" value="1"/>
</dbReference>
<gene>
    <name evidence="7" type="ORF">CFOL_v3_31217</name>
</gene>
<evidence type="ECO:0000313" key="7">
    <source>
        <dbReference type="EMBL" id="GAV87791.1"/>
    </source>
</evidence>
<dbReference type="SUPFAM" id="SSF101941">
    <property type="entry name" value="NAC domain"/>
    <property type="match status" value="1"/>
</dbReference>
<dbReference type="EMBL" id="BDDD01004514">
    <property type="protein sequence ID" value="GAV87791.1"/>
    <property type="molecule type" value="Genomic_DNA"/>
</dbReference>
<accession>A0A1Q3D5T8</accession>
<dbReference type="AlphaFoldDB" id="A0A1Q3D5T8"/>
<dbReference type="Pfam" id="PF02365">
    <property type="entry name" value="NAM"/>
    <property type="match status" value="1"/>
</dbReference>
<dbReference type="PANTHER" id="PTHR31744:SF210">
    <property type="entry name" value="NAC DOMAIN-CONTAINING PROTEIN 86-LIKE"/>
    <property type="match status" value="1"/>
</dbReference>
<feature type="domain" description="NAC" evidence="6">
    <location>
        <begin position="6"/>
        <end position="156"/>
    </location>
</feature>
<reference evidence="8" key="1">
    <citation type="submission" date="2016-04" db="EMBL/GenBank/DDBJ databases">
        <title>Cephalotus genome sequencing.</title>
        <authorList>
            <person name="Fukushima K."/>
            <person name="Hasebe M."/>
            <person name="Fang X."/>
        </authorList>
    </citation>
    <scope>NUCLEOTIDE SEQUENCE [LARGE SCALE GENOMIC DNA]</scope>
    <source>
        <strain evidence="8">cv. St1</strain>
    </source>
</reference>
<evidence type="ECO:0000256" key="2">
    <source>
        <dbReference type="ARBA" id="ARBA00023015"/>
    </source>
</evidence>
<evidence type="ECO:0000313" key="8">
    <source>
        <dbReference type="Proteomes" id="UP000187406"/>
    </source>
</evidence>
<evidence type="ECO:0000256" key="1">
    <source>
        <dbReference type="ARBA" id="ARBA00004123"/>
    </source>
</evidence>
<dbReference type="OrthoDB" id="1882472at2759"/>
<sequence length="431" mass="47665">MAKTSLPPGFRFHPTDVELIKYYLKRKVLGKRFLYDAIAEVDIYKYAPWDLPDKSSLRSKDLKWYFFCSREKKYASGARMNRATDFGYWKTTGKDRSVRYNNVVVGMIKTLVFHRGKAPKGDRTDWVMHEYRLEDKDLADKGVIQDSYVLSVIFQKDGPGPNNGAQYGAPFVEEEWSDDEEVGCVEASAGSSDSVIVLSDNHISPVATMRHLPEGISIATASESCLFDTLLFSCNVPPPVSGVPPEALGARNGDDLVSMLASFTDDGSLVSNENNSNELLTELQKIDNLSQEGNAEAPSSALDGNDLFEGLNLGDLDDLRVLSGGRYNFSSGYEPAYTPNVMLPPDPMLYLELYDLDCPLNYPGELSAIEHIQTDGIHVDCNYHINTLQPSYPVNSSSDLQHVSGLNQSSMSSGGSHEFVEGHVDVFHEGL</sequence>
<keyword evidence="8" id="KW-1185">Reference proteome</keyword>
<dbReference type="PROSITE" id="PS51005">
    <property type="entry name" value="NAC"/>
    <property type="match status" value="1"/>
</dbReference>
<keyword evidence="3" id="KW-0238">DNA-binding</keyword>
<dbReference type="InterPro" id="IPR036093">
    <property type="entry name" value="NAC_dom_sf"/>
</dbReference>
<dbReference type="GO" id="GO:0006355">
    <property type="term" value="P:regulation of DNA-templated transcription"/>
    <property type="evidence" value="ECO:0007669"/>
    <property type="project" value="InterPro"/>
</dbReference>
<keyword evidence="5" id="KW-0539">Nucleus</keyword>
<dbReference type="Proteomes" id="UP000187406">
    <property type="component" value="Unassembled WGS sequence"/>
</dbReference>
<dbReference type="FunCoup" id="A0A1Q3D5T8">
    <property type="interactions" value="1657"/>
</dbReference>
<evidence type="ECO:0000256" key="3">
    <source>
        <dbReference type="ARBA" id="ARBA00023125"/>
    </source>
</evidence>
<proteinExistence type="predicted"/>
<organism evidence="7 8">
    <name type="scientific">Cephalotus follicularis</name>
    <name type="common">Albany pitcher plant</name>
    <dbReference type="NCBI Taxonomy" id="3775"/>
    <lineage>
        <taxon>Eukaryota</taxon>
        <taxon>Viridiplantae</taxon>
        <taxon>Streptophyta</taxon>
        <taxon>Embryophyta</taxon>
        <taxon>Tracheophyta</taxon>
        <taxon>Spermatophyta</taxon>
        <taxon>Magnoliopsida</taxon>
        <taxon>eudicotyledons</taxon>
        <taxon>Gunneridae</taxon>
        <taxon>Pentapetalae</taxon>
        <taxon>rosids</taxon>
        <taxon>fabids</taxon>
        <taxon>Oxalidales</taxon>
        <taxon>Cephalotaceae</taxon>
        <taxon>Cephalotus</taxon>
    </lineage>
</organism>
<dbReference type="InParanoid" id="A0A1Q3D5T8"/>